<dbReference type="Pfam" id="PF14580">
    <property type="entry name" value="LRR_9"/>
    <property type="match status" value="1"/>
</dbReference>
<comment type="subcellular location">
    <subcellularLocation>
        <location evidence="1">Cytoplasm</location>
        <location evidence="1">Cytoskeleton</location>
        <location evidence="1">Flagellum axoneme</location>
    </subcellularLocation>
</comment>
<dbReference type="PANTHER" id="PTHR18849">
    <property type="entry name" value="LEUCINE RICH REPEAT PROTEIN"/>
    <property type="match status" value="1"/>
</dbReference>
<evidence type="ECO:0000313" key="13">
    <source>
        <dbReference type="Proteomes" id="UP000646548"/>
    </source>
</evidence>
<evidence type="ECO:0000256" key="10">
    <source>
        <dbReference type="ARBA" id="ARBA00071477"/>
    </source>
</evidence>
<evidence type="ECO:0000256" key="2">
    <source>
        <dbReference type="ARBA" id="ARBA00022490"/>
    </source>
</evidence>
<evidence type="ECO:0000256" key="8">
    <source>
        <dbReference type="ARBA" id="ARBA00023212"/>
    </source>
</evidence>
<evidence type="ECO:0000256" key="11">
    <source>
        <dbReference type="SAM" id="MobiDB-lite"/>
    </source>
</evidence>
<feature type="compositionally biased region" description="Acidic residues" evidence="11">
    <location>
        <begin position="1"/>
        <end position="14"/>
    </location>
</feature>
<evidence type="ECO:0000256" key="4">
    <source>
        <dbReference type="ARBA" id="ARBA00022737"/>
    </source>
</evidence>
<accession>A0A834BTF8</accession>
<organism evidence="12 13">
    <name type="scientific">Oryzias melastigma</name>
    <name type="common">Marine medaka</name>
    <dbReference type="NCBI Taxonomy" id="30732"/>
    <lineage>
        <taxon>Eukaryota</taxon>
        <taxon>Metazoa</taxon>
        <taxon>Chordata</taxon>
        <taxon>Craniata</taxon>
        <taxon>Vertebrata</taxon>
        <taxon>Euteleostomi</taxon>
        <taxon>Actinopterygii</taxon>
        <taxon>Neopterygii</taxon>
        <taxon>Teleostei</taxon>
        <taxon>Neoteleostei</taxon>
        <taxon>Acanthomorphata</taxon>
        <taxon>Ovalentaria</taxon>
        <taxon>Atherinomorphae</taxon>
        <taxon>Beloniformes</taxon>
        <taxon>Adrianichthyidae</taxon>
        <taxon>Oryziinae</taxon>
        <taxon>Oryzias</taxon>
    </lineage>
</organism>
<dbReference type="InterPro" id="IPR003591">
    <property type="entry name" value="Leu-rich_rpt_typical-subtyp"/>
</dbReference>
<dbReference type="Gene3D" id="3.80.10.10">
    <property type="entry name" value="Ribonuclease Inhibitor"/>
    <property type="match status" value="3"/>
</dbReference>
<dbReference type="PROSITE" id="PS51450">
    <property type="entry name" value="LRR"/>
    <property type="match status" value="3"/>
</dbReference>
<feature type="compositionally biased region" description="Basic and acidic residues" evidence="11">
    <location>
        <begin position="291"/>
        <end position="309"/>
    </location>
</feature>
<dbReference type="InterPro" id="IPR032675">
    <property type="entry name" value="LRR_dom_sf"/>
</dbReference>
<dbReference type="PANTHER" id="PTHR18849:SF3">
    <property type="entry name" value="LEUCINE RICH REPEAT CONTAINING 23"/>
    <property type="match status" value="1"/>
</dbReference>
<evidence type="ECO:0000256" key="5">
    <source>
        <dbReference type="ARBA" id="ARBA00022846"/>
    </source>
</evidence>
<dbReference type="EMBL" id="WKFB01000571">
    <property type="protein sequence ID" value="KAF6719707.1"/>
    <property type="molecule type" value="Genomic_DNA"/>
</dbReference>
<name>A0A834BTF8_ORYME</name>
<evidence type="ECO:0000256" key="7">
    <source>
        <dbReference type="ARBA" id="ARBA00023069"/>
    </source>
</evidence>
<keyword evidence="3" id="KW-0433">Leucine-rich repeat</keyword>
<evidence type="ECO:0000256" key="1">
    <source>
        <dbReference type="ARBA" id="ARBA00004611"/>
    </source>
</evidence>
<evidence type="ECO:0000256" key="3">
    <source>
        <dbReference type="ARBA" id="ARBA00022614"/>
    </source>
</evidence>
<gene>
    <name evidence="12" type="ORF">FQA47_025617</name>
</gene>
<protein>
    <recommendedName>
        <fullName evidence="10">Leucine-rich repeat-containing protein 23</fullName>
    </recommendedName>
</protein>
<feature type="region of interest" description="Disordered" evidence="11">
    <location>
        <begin position="291"/>
        <end position="318"/>
    </location>
</feature>
<comment type="caution">
    <text evidence="12">The sequence shown here is derived from an EMBL/GenBank/DDBJ whole genome shotgun (WGS) entry which is preliminary data.</text>
</comment>
<proteinExistence type="predicted"/>
<dbReference type="AlphaFoldDB" id="A0A834BTF8"/>
<keyword evidence="5" id="KW-0282">Flagellum</keyword>
<evidence type="ECO:0000313" key="12">
    <source>
        <dbReference type="EMBL" id="KAF6719707.1"/>
    </source>
</evidence>
<dbReference type="SMART" id="SM00365">
    <property type="entry name" value="LRR_SD22"/>
    <property type="match status" value="3"/>
</dbReference>
<dbReference type="Proteomes" id="UP000646548">
    <property type="component" value="Unassembled WGS sequence"/>
</dbReference>
<dbReference type="InterPro" id="IPR001611">
    <property type="entry name" value="Leu-rich_rpt"/>
</dbReference>
<dbReference type="FunFam" id="3.80.10.10:FF:001051">
    <property type="entry name" value="Leucine-rich repeat-containing 23"/>
    <property type="match status" value="1"/>
</dbReference>
<keyword evidence="2" id="KW-0963">Cytoplasm</keyword>
<evidence type="ECO:0000256" key="6">
    <source>
        <dbReference type="ARBA" id="ARBA00023054"/>
    </source>
</evidence>
<dbReference type="SUPFAM" id="SSF52058">
    <property type="entry name" value="L domain-like"/>
    <property type="match status" value="1"/>
</dbReference>
<sequence>MDEEILLSDLEGEEGTTTNANEEDDKVQAQPLTKDSIKEGLSFLCRTGDRLGHAFIKLNLQHKKLNDIAAISGYIHIRLLDLSNNYLNDLSPLASLKHLLWLKVDKNDVVSFQGQPFAELIYLQRLSMAANQLNDVNGLVGPALESLNLTGNNVQQLHSFQTGCFGSLLSLELRGNRLETTDGLNLPNLQRLYLAENMIKHLEGLDKLESLTILHLRDNKLETLDGLSSNMKCLRYLNVRGNLITEGKALQSIGLVAKSLQALVLSENPLVATSDYRFSVLTLLPHLKRLDKEPVSPEERSENQMRIRELEEEEAPEP</sequence>
<feature type="region of interest" description="Disordered" evidence="11">
    <location>
        <begin position="1"/>
        <end position="23"/>
    </location>
</feature>
<reference evidence="12" key="1">
    <citation type="journal article" name="BMC Genomics">
        <title>Long-read sequencing and de novo genome assembly of marine medaka (Oryzias melastigma).</title>
        <authorList>
            <person name="Liang P."/>
            <person name="Saqib H.S.A."/>
            <person name="Ni X."/>
            <person name="Shen Y."/>
        </authorList>
    </citation>
    <scope>NUCLEOTIDE SEQUENCE</scope>
    <source>
        <strain evidence="12">Bigg-433</strain>
    </source>
</reference>
<keyword evidence="8" id="KW-0206">Cytoskeleton</keyword>
<keyword evidence="9" id="KW-0966">Cell projection</keyword>
<keyword evidence="7" id="KW-0969">Cilium</keyword>
<dbReference type="SMART" id="SM00369">
    <property type="entry name" value="LRR_TYP"/>
    <property type="match status" value="3"/>
</dbReference>
<keyword evidence="4" id="KW-0677">Repeat</keyword>
<keyword evidence="6" id="KW-0175">Coiled coil</keyword>
<evidence type="ECO:0000256" key="9">
    <source>
        <dbReference type="ARBA" id="ARBA00023273"/>
    </source>
</evidence>